<feature type="domain" description="HTH LytTR-type" evidence="3">
    <location>
        <begin position="128"/>
        <end position="194"/>
    </location>
</feature>
<organism evidence="4 5">
    <name type="scientific">Adhaeribacter swui</name>
    <dbReference type="NCBI Taxonomy" id="2086471"/>
    <lineage>
        <taxon>Bacteria</taxon>
        <taxon>Pseudomonadati</taxon>
        <taxon>Bacteroidota</taxon>
        <taxon>Cytophagia</taxon>
        <taxon>Cytophagales</taxon>
        <taxon>Hymenobacteraceae</taxon>
        <taxon>Adhaeribacter</taxon>
    </lineage>
</organism>
<dbReference type="PROSITE" id="PS50930">
    <property type="entry name" value="HTH_LYTTR"/>
    <property type="match status" value="1"/>
</dbReference>
<dbReference type="KEGG" id="aswu:HUW51_17340"/>
<feature type="modified residue" description="4-aspartylphosphate" evidence="1">
    <location>
        <position position="54"/>
    </location>
</feature>
<evidence type="ECO:0000259" key="2">
    <source>
        <dbReference type="PROSITE" id="PS50110"/>
    </source>
</evidence>
<dbReference type="Gene3D" id="2.40.50.1020">
    <property type="entry name" value="LytTr DNA-binding domain"/>
    <property type="match status" value="1"/>
</dbReference>
<name>A0A7G7GB66_9BACT</name>
<dbReference type="SMART" id="SM00448">
    <property type="entry name" value="REC"/>
    <property type="match status" value="1"/>
</dbReference>
<evidence type="ECO:0000259" key="3">
    <source>
        <dbReference type="PROSITE" id="PS50930"/>
    </source>
</evidence>
<dbReference type="RefSeq" id="WP_185270881.1">
    <property type="nucleotide sequence ID" value="NZ_CP055156.1"/>
</dbReference>
<dbReference type="InterPro" id="IPR001789">
    <property type="entry name" value="Sig_transdc_resp-reg_receiver"/>
</dbReference>
<proteinExistence type="predicted"/>
<reference evidence="4 5" key="1">
    <citation type="journal article" date="2018" name="Int. J. Syst. Evol. Microbiol.">
        <title>Adhaeribacter swui sp. nov., isolated from wet mud.</title>
        <authorList>
            <person name="Kim D.U."/>
            <person name="Kim K.W."/>
            <person name="Kang M.S."/>
            <person name="Kim J.Y."/>
            <person name="Jang J.H."/>
            <person name="Kim M.K."/>
        </authorList>
    </citation>
    <scope>NUCLEOTIDE SEQUENCE [LARGE SCALE GENOMIC DNA]</scope>
    <source>
        <strain evidence="4 5">KCTC 52873</strain>
    </source>
</reference>
<dbReference type="SUPFAM" id="SSF52172">
    <property type="entry name" value="CheY-like"/>
    <property type="match status" value="1"/>
</dbReference>
<evidence type="ECO:0000313" key="4">
    <source>
        <dbReference type="EMBL" id="QNF34400.1"/>
    </source>
</evidence>
<evidence type="ECO:0000313" key="5">
    <source>
        <dbReference type="Proteomes" id="UP000515237"/>
    </source>
</evidence>
<dbReference type="PANTHER" id="PTHR37299">
    <property type="entry name" value="TRANSCRIPTIONAL REGULATOR-RELATED"/>
    <property type="match status" value="1"/>
</dbReference>
<dbReference type="EMBL" id="CP055156">
    <property type="protein sequence ID" value="QNF34400.1"/>
    <property type="molecule type" value="Genomic_DNA"/>
</dbReference>
<accession>A0A7G7GB66</accession>
<dbReference type="PROSITE" id="PS50110">
    <property type="entry name" value="RESPONSE_REGULATORY"/>
    <property type="match status" value="1"/>
</dbReference>
<dbReference type="Gene3D" id="3.40.50.2300">
    <property type="match status" value="1"/>
</dbReference>
<dbReference type="PANTHER" id="PTHR37299:SF1">
    <property type="entry name" value="STAGE 0 SPORULATION PROTEIN A HOMOLOG"/>
    <property type="match status" value="1"/>
</dbReference>
<keyword evidence="1" id="KW-0597">Phosphoprotein</keyword>
<feature type="domain" description="Response regulatory" evidence="2">
    <location>
        <begin position="3"/>
        <end position="114"/>
    </location>
</feature>
<evidence type="ECO:0000256" key="1">
    <source>
        <dbReference type="PROSITE-ProRule" id="PRU00169"/>
    </source>
</evidence>
<dbReference type="InterPro" id="IPR011006">
    <property type="entry name" value="CheY-like_superfamily"/>
</dbReference>
<protein>
    <submittedName>
        <fullName evidence="4">Response regulator transcription factor</fullName>
    </submittedName>
</protein>
<gene>
    <name evidence="4" type="ORF">HUW51_17340</name>
</gene>
<dbReference type="InterPro" id="IPR046947">
    <property type="entry name" value="LytR-like"/>
</dbReference>
<dbReference type="GO" id="GO:0000156">
    <property type="term" value="F:phosphorelay response regulator activity"/>
    <property type="evidence" value="ECO:0007669"/>
    <property type="project" value="InterPro"/>
</dbReference>
<keyword evidence="5" id="KW-1185">Reference proteome</keyword>
<dbReference type="InterPro" id="IPR007492">
    <property type="entry name" value="LytTR_DNA-bd_dom"/>
</dbReference>
<dbReference type="Pfam" id="PF00072">
    <property type="entry name" value="Response_reg"/>
    <property type="match status" value="1"/>
</dbReference>
<dbReference type="AlphaFoldDB" id="A0A7G7GB66"/>
<dbReference type="Pfam" id="PF04397">
    <property type="entry name" value="LytTR"/>
    <property type="match status" value="1"/>
</dbReference>
<dbReference type="GO" id="GO:0003677">
    <property type="term" value="F:DNA binding"/>
    <property type="evidence" value="ECO:0007669"/>
    <property type="project" value="InterPro"/>
</dbReference>
<dbReference type="SMART" id="SM00850">
    <property type="entry name" value="LytTR"/>
    <property type="match status" value="1"/>
</dbReference>
<dbReference type="Proteomes" id="UP000515237">
    <property type="component" value="Chromosome"/>
</dbReference>
<sequence length="221" mass="25455">MIQCLIVDDEPLAQQILENHILQTPQLQLVQKCANSLEAFEVIHREKIDLLFLDIRMPILSGIEFIQSLKNPPAFIFTTAFSEYAVMSYELQAVDYLLKPITYERFQVSVAKFLKQPIVPQAEKSYSYFKVNGKLIKVEHAAIIYVQSVKDYLLINTGQSKYITHMTMKSLVELLPSTLFRRVHRSFLINVSHITAISKSTIELGKTRVPVGEKYRQNLLH</sequence>